<proteinExistence type="predicted"/>
<dbReference type="KEGG" id="tsr:106540427"/>
<dbReference type="GO" id="GO:0051260">
    <property type="term" value="P:protein homooligomerization"/>
    <property type="evidence" value="ECO:0007669"/>
    <property type="project" value="InterPro"/>
</dbReference>
<organism evidence="3 4">
    <name type="scientific">Thamnophis sirtalis</name>
    <dbReference type="NCBI Taxonomy" id="35019"/>
    <lineage>
        <taxon>Eukaryota</taxon>
        <taxon>Metazoa</taxon>
        <taxon>Chordata</taxon>
        <taxon>Craniata</taxon>
        <taxon>Vertebrata</taxon>
        <taxon>Euteleostomi</taxon>
        <taxon>Lepidosauria</taxon>
        <taxon>Squamata</taxon>
        <taxon>Bifurcata</taxon>
        <taxon>Unidentata</taxon>
        <taxon>Episquamata</taxon>
        <taxon>Toxicofera</taxon>
        <taxon>Serpentes</taxon>
        <taxon>Colubroidea</taxon>
        <taxon>Colubridae</taxon>
        <taxon>Natricinae</taxon>
        <taxon>Thamnophis</taxon>
    </lineage>
</organism>
<keyword evidence="3" id="KW-1185">Reference proteome</keyword>
<feature type="compositionally biased region" description="Low complexity" evidence="1">
    <location>
        <begin position="717"/>
        <end position="729"/>
    </location>
</feature>
<dbReference type="Proteomes" id="UP000504617">
    <property type="component" value="Unplaced"/>
</dbReference>
<dbReference type="GeneID" id="106540427"/>
<dbReference type="CTD" id="146212"/>
<feature type="region of interest" description="Disordered" evidence="1">
    <location>
        <begin position="609"/>
        <end position="672"/>
    </location>
</feature>
<evidence type="ECO:0000259" key="2">
    <source>
        <dbReference type="Pfam" id="PF02214"/>
    </source>
</evidence>
<dbReference type="SUPFAM" id="SSF54695">
    <property type="entry name" value="POZ domain"/>
    <property type="match status" value="3"/>
</dbReference>
<sequence>MEVAISGNSRVGEKSLEIRKHQNLKIQVERLWHKPAMVVSTALEPSGAKEAEASGPPEEPPVHLNVGGWAFAVPRSKLAQFPESLLGQAAAGAAGQRLFLDRDGYAFRHVHYFLHTSRLSGGSGMELPLLYEQAGLLRLAPLLQSLDNLKEGKHNLRVRPADIPIAERASLNYWRTRKCISKPCAAAAAAAECALKSPACSGSQEKAPLGLMDTPLLDTEDEVPYCFMPLRLVEQFPALVTDDNLLWLADAAALIECESGEFRFIANFLRSEKILLPDNFSSLDALEAEAEALGIPKVIEAVKIFRNNPGSCSSEASKSQGCERSTTAQQQRVQDPSVLLPLYPMVLGLLVKYPDSALGQLHMESTLDGNKLYISGNGVLFQHVMNWLGTCRLPLTRNMSELPHLCTYLDQMDLIYEPMKDALKRFLNPKMPTDSLIKNAEWAAEITAFSLHHIVKVYVGSHWYATYLQTLLKFPELLSNCKKVYWIAYGQSLLIHGDGKMFRHVLNFLRLGKLYLPSEFKEWSLLCQEVIEYQIPSLLEALDQYDTYRLWVQQQEVQHVASPVRNLESPISEKDTGSNKVLQDHLHFAVELDQCANNWNIARETQSMEVSERENTKYTSISSIKGAKRKPPWEMSKSSDDWGNSCLFRQEGSPPKKRGAKGSLTKPLENSDPPIQKLISLVQGWDMAHCRCCGAPQGPGSGEESKWRALSMRTTPSSCSRISSSELSSNEMDIQGAPRAPGNLSKAGLCKQGPLPPQGWLAKADEPSTLEEVPSLGKSTSSQEQRGQKEKGTALEETAPCQTFDVRGLILKVEHPPIVPGDGSCVFHEGSILYSTGTEDLTLACALAPPVDKDVIFLSFPLTQEEIFYAQKCHGFLTDVILDSIRQKDPKETTAKVELLVRRLWHLQIPAKEFVAELLSSAPFKADGHSYEKLLKWVEFTLPFAWKYSCCVNLLIKKGYFKSLSHFVIGKYLQNP</sequence>
<dbReference type="OrthoDB" id="10003873at2759"/>
<dbReference type="CDD" id="cd18373">
    <property type="entry name" value="BTB1_POZ_KCTD19"/>
    <property type="match status" value="1"/>
</dbReference>
<feature type="domain" description="Potassium channel tetramerisation-type BTB" evidence="2">
    <location>
        <begin position="62"/>
        <end position="134"/>
    </location>
</feature>
<dbReference type="PANTHER" id="PTHR14499">
    <property type="entry name" value="POTASSIUM CHANNEL TETRAMERIZATION DOMAIN-CONTAINING"/>
    <property type="match status" value="1"/>
</dbReference>
<name>A0A6I9Y2G2_9SAUR</name>
<dbReference type="PANTHER" id="PTHR14499:SF20">
    <property type="entry name" value="BTB_POZ DOMAIN-CONTAINING PROTEIN KCTD19"/>
    <property type="match status" value="1"/>
</dbReference>
<reference evidence="4" key="1">
    <citation type="submission" date="2025-08" db="UniProtKB">
        <authorList>
            <consortium name="RefSeq"/>
        </authorList>
    </citation>
    <scope>IDENTIFICATION</scope>
</reference>
<dbReference type="InterPro" id="IPR011333">
    <property type="entry name" value="SKP1/BTB/POZ_sf"/>
</dbReference>
<evidence type="ECO:0000256" key="1">
    <source>
        <dbReference type="SAM" id="MobiDB-lite"/>
    </source>
</evidence>
<dbReference type="Gene3D" id="3.30.710.10">
    <property type="entry name" value="Potassium Channel Kv1.1, Chain A"/>
    <property type="match status" value="3"/>
</dbReference>
<feature type="region of interest" description="Disordered" evidence="1">
    <location>
        <begin position="713"/>
        <end position="734"/>
    </location>
</feature>
<accession>A0A6I9Y2G2</accession>
<protein>
    <submittedName>
        <fullName evidence="4">BTB/POZ domain-containing protein KCTD19</fullName>
    </submittedName>
</protein>
<evidence type="ECO:0000313" key="4">
    <source>
        <dbReference type="RefSeq" id="XP_013911000.1"/>
    </source>
</evidence>
<dbReference type="Pfam" id="PF02214">
    <property type="entry name" value="BTB_2"/>
    <property type="match status" value="1"/>
</dbReference>
<dbReference type="RefSeq" id="XP_013911000.1">
    <property type="nucleotide sequence ID" value="XM_014055525.1"/>
</dbReference>
<feature type="region of interest" description="Disordered" evidence="1">
    <location>
        <begin position="769"/>
        <end position="794"/>
    </location>
</feature>
<evidence type="ECO:0000313" key="3">
    <source>
        <dbReference type="Proteomes" id="UP000504617"/>
    </source>
</evidence>
<feature type="region of interest" description="Disordered" evidence="1">
    <location>
        <begin position="310"/>
        <end position="330"/>
    </location>
</feature>
<dbReference type="AlphaFoldDB" id="A0A6I9Y2G2"/>
<gene>
    <name evidence="4" type="primary">KCTD19</name>
</gene>
<dbReference type="InterPro" id="IPR003131">
    <property type="entry name" value="T1-type_BTB"/>
</dbReference>